<protein>
    <submittedName>
        <fullName evidence="1">Uncharacterized protein</fullName>
    </submittedName>
</protein>
<dbReference type="GeneID" id="63185505"/>
<dbReference type="KEGG" id="hlo:J0X27_17135"/>
<reference evidence="1 2" key="1">
    <citation type="journal article" date="2006" name="Int. J. Syst. Evol. Microbiol.">
        <title>Haloterrigena longa sp. nov. and Haloterrigena limicola sp. nov., extremely halophilic archaea isolated from a salt lake.</title>
        <authorList>
            <person name="Cui H.L."/>
            <person name="Tohty D."/>
            <person name="Zhou P.J."/>
            <person name="Liu S.J."/>
        </authorList>
    </citation>
    <scope>NUCLEOTIDE SEQUENCE [LARGE SCALE GENOMIC DNA]</scope>
    <source>
        <strain evidence="1 2">ABH32</strain>
    </source>
</reference>
<name>A0A8A2U8Y8_9EURY</name>
<gene>
    <name evidence="1" type="ORF">J0X27_17135</name>
</gene>
<accession>A0A8A2U8Y8</accession>
<evidence type="ECO:0000313" key="1">
    <source>
        <dbReference type="EMBL" id="QSW85144.1"/>
    </source>
</evidence>
<dbReference type="EMBL" id="CP071463">
    <property type="protein sequence ID" value="QSW85144.1"/>
    <property type="molecule type" value="Genomic_DNA"/>
</dbReference>
<proteinExistence type="predicted"/>
<dbReference type="Proteomes" id="UP000663191">
    <property type="component" value="Chromosome"/>
</dbReference>
<keyword evidence="2" id="KW-1185">Reference proteome</keyword>
<evidence type="ECO:0000313" key="2">
    <source>
        <dbReference type="Proteomes" id="UP000663191"/>
    </source>
</evidence>
<organism evidence="1 2">
    <name type="scientific">Natrinema longum</name>
    <dbReference type="NCBI Taxonomy" id="370324"/>
    <lineage>
        <taxon>Archaea</taxon>
        <taxon>Methanobacteriati</taxon>
        <taxon>Methanobacteriota</taxon>
        <taxon>Stenosarchaea group</taxon>
        <taxon>Halobacteria</taxon>
        <taxon>Halobacteriales</taxon>
        <taxon>Natrialbaceae</taxon>
        <taxon>Natrinema</taxon>
    </lineage>
</organism>
<sequence length="68" mass="7490">MDSPASNGDILYVIADQDEPHGLSIKDELESASVTWPDNEFREGETVPIDIDGTIVRVLFDGDEITKL</sequence>
<dbReference type="AlphaFoldDB" id="A0A8A2U8Y8"/>
<dbReference type="RefSeq" id="WP_207270351.1">
    <property type="nucleotide sequence ID" value="NZ_CP071463.1"/>
</dbReference>